<name>A0AAE3HHR7_9GAMM</name>
<dbReference type="Proteomes" id="UP001204445">
    <property type="component" value="Unassembled WGS sequence"/>
</dbReference>
<evidence type="ECO:0000313" key="2">
    <source>
        <dbReference type="Proteomes" id="UP001204445"/>
    </source>
</evidence>
<accession>A0AAE3HHR7</accession>
<evidence type="ECO:0000313" key="1">
    <source>
        <dbReference type="EMBL" id="MCS3902509.1"/>
    </source>
</evidence>
<sequence length="238" mass="26681">MVERKSATDIPRRRRAIYMGLKQYLEGDDLLNALCIWQQHYSRLPKFAITNFVRRITENTGLASSRAAIHLSLTSSLMLNEDSLGPDPLADMRHYLGSRLGDSEAESILGGSTNAPDDGARRSDNIQVFEILMNSFFTGISDSQQTAVADVRSALLRRLPELIRDPNQLQAISDWLRDGKRTLQAELDAGQLQQLLHAAYVVACDRLGPVRTDQCLTRALDTAERSDAGRRQSPRMWL</sequence>
<proteinExistence type="predicted"/>
<organism evidence="1 2">
    <name type="scientific">Methylohalomonas lacus</name>
    <dbReference type="NCBI Taxonomy" id="398773"/>
    <lineage>
        <taxon>Bacteria</taxon>
        <taxon>Pseudomonadati</taxon>
        <taxon>Pseudomonadota</taxon>
        <taxon>Gammaproteobacteria</taxon>
        <taxon>Methylohalomonadales</taxon>
        <taxon>Methylohalomonadaceae</taxon>
        <taxon>Methylohalomonas</taxon>
    </lineage>
</organism>
<protein>
    <submittedName>
        <fullName evidence="1">Uncharacterized protein</fullName>
    </submittedName>
</protein>
<dbReference type="RefSeq" id="WP_259054052.1">
    <property type="nucleotide sequence ID" value="NZ_JANUCT010000003.1"/>
</dbReference>
<keyword evidence="2" id="KW-1185">Reference proteome</keyword>
<dbReference type="EMBL" id="JANUCT010000003">
    <property type="protein sequence ID" value="MCS3902509.1"/>
    <property type="molecule type" value="Genomic_DNA"/>
</dbReference>
<gene>
    <name evidence="1" type="ORF">J2T55_000513</name>
</gene>
<comment type="caution">
    <text evidence="1">The sequence shown here is derived from an EMBL/GenBank/DDBJ whole genome shotgun (WGS) entry which is preliminary data.</text>
</comment>
<dbReference type="AlphaFoldDB" id="A0AAE3HHR7"/>
<reference evidence="1" key="1">
    <citation type="submission" date="2022-08" db="EMBL/GenBank/DDBJ databases">
        <title>Genomic Encyclopedia of Type Strains, Phase III (KMG-III): the genomes of soil and plant-associated and newly described type strains.</title>
        <authorList>
            <person name="Whitman W."/>
        </authorList>
    </citation>
    <scope>NUCLEOTIDE SEQUENCE</scope>
    <source>
        <strain evidence="1">HMT 1</strain>
    </source>
</reference>